<dbReference type="NCBIfam" id="TIGR04282">
    <property type="entry name" value="glyco_like_cofC"/>
    <property type="match status" value="1"/>
</dbReference>
<keyword evidence="2" id="KW-1185">Reference proteome</keyword>
<reference evidence="1" key="1">
    <citation type="submission" date="2023-07" db="EMBL/GenBank/DDBJ databases">
        <title>Two novel species in the genus Flavivirga.</title>
        <authorList>
            <person name="Kwon K."/>
        </authorList>
    </citation>
    <scope>NUCLEOTIDE SEQUENCE</scope>
    <source>
        <strain evidence="1">KCTC 52353</strain>
    </source>
</reference>
<accession>A0ABT8W9J5</accession>
<name>A0ABT8W9J5_9FLAO</name>
<proteinExistence type="predicted"/>
<dbReference type="Pfam" id="PF09837">
    <property type="entry name" value="DUF2064"/>
    <property type="match status" value="1"/>
</dbReference>
<dbReference type="PANTHER" id="PTHR36529">
    <property type="entry name" value="SLL1095 PROTEIN"/>
    <property type="match status" value="1"/>
</dbReference>
<dbReference type="PANTHER" id="PTHR36529:SF1">
    <property type="entry name" value="GLYCOSYLTRANSFERASE"/>
    <property type="match status" value="1"/>
</dbReference>
<dbReference type="RefSeq" id="WP_303277440.1">
    <property type="nucleotide sequence ID" value="NZ_JAUOEK010000089.1"/>
</dbReference>
<gene>
    <name evidence="1" type="ORF">Q4Q35_07995</name>
</gene>
<evidence type="ECO:0000313" key="1">
    <source>
        <dbReference type="EMBL" id="MDO5969746.1"/>
    </source>
</evidence>
<protein>
    <submittedName>
        <fullName evidence="1">TIGR04282 family arsenosugar biosynthesis glycosyltransferase</fullName>
    </submittedName>
</protein>
<comment type="caution">
    <text evidence="1">The sequence shown here is derived from an EMBL/GenBank/DDBJ whole genome shotgun (WGS) entry which is preliminary data.</text>
</comment>
<organism evidence="1 2">
    <name type="scientific">Flavivirga aquimarina</name>
    <dbReference type="NCBI Taxonomy" id="2027862"/>
    <lineage>
        <taxon>Bacteria</taxon>
        <taxon>Pseudomonadati</taxon>
        <taxon>Bacteroidota</taxon>
        <taxon>Flavobacteriia</taxon>
        <taxon>Flavobacteriales</taxon>
        <taxon>Flavobacteriaceae</taxon>
        <taxon>Flavivirga</taxon>
    </lineage>
</organism>
<sequence>MNKELVIVFVKNIKLGKVKTRLAKTIGNQGAFDVYSELVKVTEEATQNLQADKRIYFSDAVVNTKWINDYKTIQEGENLGERMKNAFIKGFEDGYERIVLIGSDLPDISSDHIENGLEALKNNNVVFGPAVDGGYYLVGMTKTYHAIFDNKPWSESHLLEVTLKELDEKNISYTLLETLNDIDTFEDLENSSFYQLNEALQLKVKSLIDNV</sequence>
<dbReference type="InterPro" id="IPR018641">
    <property type="entry name" value="Trfase_1_rSAM/seldom-assoc"/>
</dbReference>
<dbReference type="Gene3D" id="3.90.550.10">
    <property type="entry name" value="Spore Coat Polysaccharide Biosynthesis Protein SpsA, Chain A"/>
    <property type="match status" value="1"/>
</dbReference>
<dbReference type="SUPFAM" id="SSF53448">
    <property type="entry name" value="Nucleotide-diphospho-sugar transferases"/>
    <property type="match status" value="1"/>
</dbReference>
<dbReference type="Proteomes" id="UP001176883">
    <property type="component" value="Unassembled WGS sequence"/>
</dbReference>
<dbReference type="EMBL" id="JAUOEK010000089">
    <property type="protein sequence ID" value="MDO5969746.1"/>
    <property type="molecule type" value="Genomic_DNA"/>
</dbReference>
<evidence type="ECO:0000313" key="2">
    <source>
        <dbReference type="Proteomes" id="UP001176883"/>
    </source>
</evidence>
<dbReference type="InterPro" id="IPR029044">
    <property type="entry name" value="Nucleotide-diphossugar_trans"/>
</dbReference>